<feature type="transmembrane region" description="Helical" evidence="24">
    <location>
        <begin position="74"/>
        <end position="97"/>
    </location>
</feature>
<comment type="caution">
    <text evidence="25">The sequence shown here is derived from an EMBL/GenBank/DDBJ whole genome shotgun (WGS) entry which is preliminary data.</text>
</comment>
<evidence type="ECO:0000256" key="6">
    <source>
        <dbReference type="ARBA" id="ARBA00012487"/>
    </source>
</evidence>
<dbReference type="GO" id="GO:0005886">
    <property type="term" value="C:plasma membrane"/>
    <property type="evidence" value="ECO:0007669"/>
    <property type="project" value="UniProtKB-SubCell"/>
</dbReference>
<gene>
    <name evidence="25" type="ORF">DLM85_18125</name>
</gene>
<evidence type="ECO:0000256" key="13">
    <source>
        <dbReference type="ARBA" id="ARBA00022989"/>
    </source>
</evidence>
<reference evidence="26" key="1">
    <citation type="submission" date="2018-05" db="EMBL/GenBank/DDBJ databases">
        <authorList>
            <person name="Nie L."/>
        </authorList>
    </citation>
    <scope>NUCLEOTIDE SEQUENCE [LARGE SCALE GENOMIC DNA]</scope>
    <source>
        <strain evidence="26">NL</strain>
    </source>
</reference>
<dbReference type="GO" id="GO:0004605">
    <property type="term" value="F:phosphatidate cytidylyltransferase activity"/>
    <property type="evidence" value="ECO:0007669"/>
    <property type="project" value="UniProtKB-EC"/>
</dbReference>
<evidence type="ECO:0000256" key="10">
    <source>
        <dbReference type="ARBA" id="ARBA00022679"/>
    </source>
</evidence>
<keyword evidence="15 24" id="KW-0472">Membrane</keyword>
<evidence type="ECO:0000256" key="5">
    <source>
        <dbReference type="ARBA" id="ARBA00010185"/>
    </source>
</evidence>
<dbReference type="RefSeq" id="WP_111479565.1">
    <property type="nucleotide sequence ID" value="NZ_QHKM01000006.1"/>
</dbReference>
<comment type="pathway">
    <text evidence="4">Lipid metabolism.</text>
</comment>
<name>A0A328BD65_9BACT</name>
<dbReference type="AlphaFoldDB" id="A0A328BD65"/>
<keyword evidence="26" id="KW-1185">Reference proteome</keyword>
<evidence type="ECO:0000256" key="3">
    <source>
        <dbReference type="ARBA" id="ARBA00005119"/>
    </source>
</evidence>
<evidence type="ECO:0000256" key="8">
    <source>
        <dbReference type="ARBA" id="ARBA00022475"/>
    </source>
</evidence>
<dbReference type="GO" id="GO:0016024">
    <property type="term" value="P:CDP-diacylglycerol biosynthetic process"/>
    <property type="evidence" value="ECO:0007669"/>
    <property type="project" value="TreeGrafter"/>
</dbReference>
<accession>A0A328BD65</accession>
<comment type="pathway">
    <text evidence="3">Phospholipid metabolism; CDP-diacylglycerol biosynthesis; CDP-diacylglycerol from sn-glycerol 3-phosphate: step 3/3.</text>
</comment>
<dbReference type="PANTHER" id="PTHR46382">
    <property type="entry name" value="PHOSPHATIDATE CYTIDYLYLTRANSFERASE"/>
    <property type="match status" value="1"/>
</dbReference>
<evidence type="ECO:0000313" key="25">
    <source>
        <dbReference type="EMBL" id="RAK64605.1"/>
    </source>
</evidence>
<evidence type="ECO:0000256" key="11">
    <source>
        <dbReference type="ARBA" id="ARBA00022692"/>
    </source>
</evidence>
<keyword evidence="12 25" id="KW-0548">Nucleotidyltransferase</keyword>
<proteinExistence type="inferred from homology"/>
<evidence type="ECO:0000256" key="1">
    <source>
        <dbReference type="ARBA" id="ARBA00001698"/>
    </source>
</evidence>
<feature type="transmembrane region" description="Helical" evidence="24">
    <location>
        <begin position="312"/>
        <end position="333"/>
    </location>
</feature>
<evidence type="ECO:0000256" key="16">
    <source>
        <dbReference type="ARBA" id="ARBA00023209"/>
    </source>
</evidence>
<keyword evidence="16" id="KW-0594">Phospholipid biosynthesis</keyword>
<dbReference type="Pfam" id="PF01148">
    <property type="entry name" value="CTP_transf_1"/>
    <property type="match status" value="2"/>
</dbReference>
<dbReference type="OrthoDB" id="9799199at2"/>
<feature type="transmembrane region" description="Helical" evidence="24">
    <location>
        <begin position="207"/>
        <end position="225"/>
    </location>
</feature>
<keyword evidence="8" id="KW-1003">Cell membrane</keyword>
<feature type="transmembrane region" description="Helical" evidence="24">
    <location>
        <begin position="135"/>
        <end position="156"/>
    </location>
</feature>
<evidence type="ECO:0000256" key="9">
    <source>
        <dbReference type="ARBA" id="ARBA00022516"/>
    </source>
</evidence>
<dbReference type="EMBL" id="QHKM01000006">
    <property type="protein sequence ID" value="RAK64605.1"/>
    <property type="molecule type" value="Genomic_DNA"/>
</dbReference>
<evidence type="ECO:0000256" key="12">
    <source>
        <dbReference type="ARBA" id="ARBA00022695"/>
    </source>
</evidence>
<feature type="transmembrane region" description="Helical" evidence="24">
    <location>
        <begin position="270"/>
        <end position="291"/>
    </location>
</feature>
<evidence type="ECO:0000256" key="7">
    <source>
        <dbReference type="ARBA" id="ARBA00019373"/>
    </source>
</evidence>
<evidence type="ECO:0000256" key="17">
    <source>
        <dbReference type="ARBA" id="ARBA00023264"/>
    </source>
</evidence>
<comment type="catalytic activity">
    <reaction evidence="1">
        <text>a 1,2-diacyl-sn-glycero-3-phosphate + CTP + H(+) = a CDP-1,2-diacyl-sn-glycerol + diphosphate</text>
        <dbReference type="Rhea" id="RHEA:16229"/>
        <dbReference type="ChEBI" id="CHEBI:15378"/>
        <dbReference type="ChEBI" id="CHEBI:33019"/>
        <dbReference type="ChEBI" id="CHEBI:37563"/>
        <dbReference type="ChEBI" id="CHEBI:58332"/>
        <dbReference type="ChEBI" id="CHEBI:58608"/>
        <dbReference type="EC" id="2.7.7.41"/>
    </reaction>
</comment>
<keyword evidence="10 25" id="KW-0808">Transferase</keyword>
<organism evidence="25 26">
    <name type="scientific">Hymenobacter edaphi</name>
    <dbReference type="NCBI Taxonomy" id="2211146"/>
    <lineage>
        <taxon>Bacteria</taxon>
        <taxon>Pseudomonadati</taxon>
        <taxon>Bacteroidota</taxon>
        <taxon>Cytophagia</taxon>
        <taxon>Cytophagales</taxon>
        <taxon>Hymenobacteraceae</taxon>
        <taxon>Hymenobacter</taxon>
    </lineage>
</organism>
<evidence type="ECO:0000256" key="14">
    <source>
        <dbReference type="ARBA" id="ARBA00023098"/>
    </source>
</evidence>
<keyword evidence="17" id="KW-1208">Phospholipid metabolism</keyword>
<keyword evidence="11 24" id="KW-0812">Transmembrane</keyword>
<evidence type="ECO:0000256" key="2">
    <source>
        <dbReference type="ARBA" id="ARBA00004651"/>
    </source>
</evidence>
<evidence type="ECO:0000256" key="24">
    <source>
        <dbReference type="SAM" id="Phobius"/>
    </source>
</evidence>
<evidence type="ECO:0000256" key="19">
    <source>
        <dbReference type="ARBA" id="ARBA00031825"/>
    </source>
</evidence>
<sequence>MTTPATPESAEAQQKPQLSNMWQRIISGVIGAVLLLGSIWYSGWTFGLFFGLVQARMLWEFYRMMKELNYKPAAIIGGAVSLLIFVAVFGICSSDLIRGGYTVYPPLSATGGNSVYSGSQGQIELTAAQLQMTQMMPLLAAGAAILLFLLPIILILREMFWWPREKQPFSPFPNVGVALLGLFYVTLPMSGLNVLAFTDHGYDYRRIFGLLFLVWAADTGAYIAGKNFGKHKLALSISPGKTWEGWVGGTLLTLAVGWALGYLIPEMPLVTRLVAALVVAVFGVLGDLAESMLKRSVGVKDSGRIMPGHGGLLDRFDAFLFAVPVLVVLQLLFGA</sequence>
<comment type="subcellular location">
    <subcellularLocation>
        <location evidence="2">Cell membrane</location>
        <topology evidence="2">Multi-pass membrane protein</topology>
    </subcellularLocation>
</comment>
<dbReference type="EC" id="2.7.7.41" evidence="6"/>
<evidence type="ECO:0000256" key="4">
    <source>
        <dbReference type="ARBA" id="ARBA00005189"/>
    </source>
</evidence>
<keyword evidence="13 24" id="KW-1133">Transmembrane helix</keyword>
<evidence type="ECO:0000256" key="18">
    <source>
        <dbReference type="ARBA" id="ARBA00029893"/>
    </source>
</evidence>
<keyword evidence="9" id="KW-0444">Lipid biosynthesis</keyword>
<evidence type="ECO:0000256" key="15">
    <source>
        <dbReference type="ARBA" id="ARBA00023136"/>
    </source>
</evidence>
<dbReference type="Proteomes" id="UP000248553">
    <property type="component" value="Unassembled WGS sequence"/>
</dbReference>
<evidence type="ECO:0000256" key="23">
    <source>
        <dbReference type="ARBA" id="ARBA00033406"/>
    </source>
</evidence>
<feature type="transmembrane region" description="Helical" evidence="24">
    <location>
        <begin position="246"/>
        <end position="264"/>
    </location>
</feature>
<protein>
    <recommendedName>
        <fullName evidence="7">Phosphatidate cytidylyltransferase</fullName>
        <ecNumber evidence="6">2.7.7.41</ecNumber>
    </recommendedName>
    <alternativeName>
        <fullName evidence="20">CDP-DAG synthase</fullName>
    </alternativeName>
    <alternativeName>
        <fullName evidence="22">CDP-DG synthase</fullName>
    </alternativeName>
    <alternativeName>
        <fullName evidence="18">CDP-diacylglycerol synthase</fullName>
    </alternativeName>
    <alternativeName>
        <fullName evidence="21">CDP-diglyceride pyrophosphorylase</fullName>
    </alternativeName>
    <alternativeName>
        <fullName evidence="23">CDP-diglyceride synthase</fullName>
    </alternativeName>
    <alternativeName>
        <fullName evidence="19">CTP:phosphatidate cytidylyltransferase</fullName>
    </alternativeName>
</protein>
<evidence type="ECO:0000256" key="22">
    <source>
        <dbReference type="ARBA" id="ARBA00032743"/>
    </source>
</evidence>
<evidence type="ECO:0000313" key="26">
    <source>
        <dbReference type="Proteomes" id="UP000248553"/>
    </source>
</evidence>
<feature type="transmembrane region" description="Helical" evidence="24">
    <location>
        <begin position="168"/>
        <end position="187"/>
    </location>
</feature>
<dbReference type="PANTHER" id="PTHR46382:SF1">
    <property type="entry name" value="PHOSPHATIDATE CYTIDYLYLTRANSFERASE"/>
    <property type="match status" value="1"/>
</dbReference>
<feature type="transmembrane region" description="Helical" evidence="24">
    <location>
        <begin position="25"/>
        <end position="53"/>
    </location>
</feature>
<keyword evidence="14" id="KW-0443">Lipid metabolism</keyword>
<evidence type="ECO:0000256" key="21">
    <source>
        <dbReference type="ARBA" id="ARBA00032396"/>
    </source>
</evidence>
<evidence type="ECO:0000256" key="20">
    <source>
        <dbReference type="ARBA" id="ARBA00032253"/>
    </source>
</evidence>
<comment type="similarity">
    <text evidence="5">Belongs to the CDS family.</text>
</comment>